<dbReference type="GO" id="GO:0004176">
    <property type="term" value="F:ATP-dependent peptidase activity"/>
    <property type="evidence" value="ECO:0007669"/>
    <property type="project" value="InterPro"/>
</dbReference>
<evidence type="ECO:0000313" key="15">
    <source>
        <dbReference type="EMBL" id="HJB39642.1"/>
    </source>
</evidence>
<comment type="domain">
    <text evidence="11">The middle region has homology to RecA with ATPase motifs including the RadA KNRFG motif, while the C-terminus is homologous to Lon protease.</text>
</comment>
<evidence type="ECO:0000256" key="5">
    <source>
        <dbReference type="ARBA" id="ARBA00022801"/>
    </source>
</evidence>
<organism evidence="15 16">
    <name type="scientific">Candidatus Ruthenibacterium avium</name>
    <dbReference type="NCBI Taxonomy" id="2838751"/>
    <lineage>
        <taxon>Bacteria</taxon>
        <taxon>Bacillati</taxon>
        <taxon>Bacillota</taxon>
        <taxon>Clostridia</taxon>
        <taxon>Eubacteriales</taxon>
        <taxon>Oscillospiraceae</taxon>
        <taxon>Ruthenibacterium</taxon>
    </lineage>
</organism>
<dbReference type="GO" id="GO:0000725">
    <property type="term" value="P:recombinational repair"/>
    <property type="evidence" value="ECO:0007669"/>
    <property type="project" value="UniProtKB-UniRule"/>
</dbReference>
<dbReference type="PRINTS" id="PR01874">
    <property type="entry name" value="DNAREPAIRADA"/>
</dbReference>
<evidence type="ECO:0000256" key="4">
    <source>
        <dbReference type="ARBA" id="ARBA00022771"/>
    </source>
</evidence>
<keyword evidence="5" id="KW-0378">Hydrolase</keyword>
<dbReference type="Gene3D" id="3.40.50.300">
    <property type="entry name" value="P-loop containing nucleotide triphosphate hydrolases"/>
    <property type="match status" value="1"/>
</dbReference>
<dbReference type="SMART" id="SM00382">
    <property type="entry name" value="AAA"/>
    <property type="match status" value="1"/>
</dbReference>
<evidence type="ECO:0000256" key="7">
    <source>
        <dbReference type="ARBA" id="ARBA00022840"/>
    </source>
</evidence>
<accession>A0A9D2M279</accession>
<dbReference type="GO" id="GO:0008270">
    <property type="term" value="F:zinc ion binding"/>
    <property type="evidence" value="ECO:0007669"/>
    <property type="project" value="UniProtKB-KW"/>
</dbReference>
<sequence>MAKDKLKTIYVCTSCGETALRWMGRCPSCGEWNTMTEDVVREEKKSAGKTVSKSLLQAQTQILPLAHVSAMEEKSRIVTKISELDRVLGGGIVLGSVVLLGGEPGAGKSTLLLQLCGAVSPNIPVLYVTGEESVRQIKLRALRLGIHEENITLAAETDIDAICSLIESQKPGLVVIDSIQTIYSADITSSAGSVSQVKECSVRLMNVAKQNEIPTFIVGHVNKDGAIAGPKVMEHIVDTVLYFEGDKTLPYRVLRAAKNRYGSTNEIGMFDMTGNGLKVIENPSQLLLEGRPVGVSGNCVACTVEGSRPILSEVQALVSKTSFGTPRRAAAGFDFNRMNLLLAVLEKRAGYFLGNLDVYLNIVGGLDLDDTACDLAVCLAVVSGMTDRPVPDDLIAIGEVGLGGEVRNAPNLEQRLKEAQRMGFIRAMIPAQGMKQLNLEDFPQMELVAIHDIRQAVSLL</sequence>
<feature type="short sequence motif" description="RadA KNRFG motif" evidence="11">
    <location>
        <begin position="258"/>
        <end position="262"/>
    </location>
</feature>
<dbReference type="AlphaFoldDB" id="A0A9D2M279"/>
<dbReference type="NCBIfam" id="TIGR00416">
    <property type="entry name" value="sms"/>
    <property type="match status" value="1"/>
</dbReference>
<dbReference type="PANTHER" id="PTHR32472">
    <property type="entry name" value="DNA REPAIR PROTEIN RADA"/>
    <property type="match status" value="1"/>
</dbReference>
<comment type="similarity">
    <text evidence="11 13">Belongs to the RecA family. RadA subfamily.</text>
</comment>
<dbReference type="Proteomes" id="UP000824209">
    <property type="component" value="Unassembled WGS sequence"/>
</dbReference>
<comment type="function">
    <text evidence="11">Plays a role in repairing double-strand DNA breaks, probably involving stabilizing or processing branched DNA or blocked replication forks.</text>
</comment>
<evidence type="ECO:0000256" key="6">
    <source>
        <dbReference type="ARBA" id="ARBA00022833"/>
    </source>
</evidence>
<evidence type="ECO:0000256" key="12">
    <source>
        <dbReference type="NCBIfam" id="TIGR00416"/>
    </source>
</evidence>
<dbReference type="InterPro" id="IPR020588">
    <property type="entry name" value="RecA_ATP-bd"/>
</dbReference>
<keyword evidence="4 13" id="KW-0863">Zinc-finger</keyword>
<dbReference type="Pfam" id="PF18073">
    <property type="entry name" value="Zn_ribbon_LapB"/>
    <property type="match status" value="1"/>
</dbReference>
<dbReference type="PROSITE" id="PS50162">
    <property type="entry name" value="RECA_2"/>
    <property type="match status" value="1"/>
</dbReference>
<keyword evidence="7 11" id="KW-0067">ATP-binding</keyword>
<dbReference type="GO" id="GO:0005524">
    <property type="term" value="F:ATP binding"/>
    <property type="evidence" value="ECO:0007669"/>
    <property type="project" value="UniProtKB-UniRule"/>
</dbReference>
<feature type="domain" description="RecA family profile 1" evidence="14">
    <location>
        <begin position="73"/>
        <end position="221"/>
    </location>
</feature>
<dbReference type="GO" id="GO:0004252">
    <property type="term" value="F:serine-type endopeptidase activity"/>
    <property type="evidence" value="ECO:0007669"/>
    <property type="project" value="InterPro"/>
</dbReference>
<dbReference type="InterPro" id="IPR008269">
    <property type="entry name" value="Lon_proteolytic"/>
</dbReference>
<reference evidence="15" key="2">
    <citation type="submission" date="2021-04" db="EMBL/GenBank/DDBJ databases">
        <authorList>
            <person name="Gilroy R."/>
        </authorList>
    </citation>
    <scope>NUCLEOTIDE SEQUENCE</scope>
    <source>
        <strain evidence="15">ChiBcec8-14828</strain>
    </source>
</reference>
<keyword evidence="2 11" id="KW-0547">Nucleotide-binding</keyword>
<keyword evidence="1 11" id="KW-0479">Metal-binding</keyword>
<reference evidence="15" key="1">
    <citation type="journal article" date="2021" name="PeerJ">
        <title>Extensive microbial diversity within the chicken gut microbiome revealed by metagenomics and culture.</title>
        <authorList>
            <person name="Gilroy R."/>
            <person name="Ravi A."/>
            <person name="Getino M."/>
            <person name="Pursley I."/>
            <person name="Horton D.L."/>
            <person name="Alikhan N.F."/>
            <person name="Baker D."/>
            <person name="Gharbi K."/>
            <person name="Hall N."/>
            <person name="Watson M."/>
            <person name="Adriaenssens E.M."/>
            <person name="Foster-Nyarko E."/>
            <person name="Jarju S."/>
            <person name="Secka A."/>
            <person name="Antonio M."/>
            <person name="Oren A."/>
            <person name="Chaudhuri R.R."/>
            <person name="La Ragione R."/>
            <person name="Hildebrand F."/>
            <person name="Pallen M.J."/>
        </authorList>
    </citation>
    <scope>NUCLEOTIDE SEQUENCE</scope>
    <source>
        <strain evidence="15">ChiBcec8-14828</strain>
    </source>
</reference>
<dbReference type="CDD" id="cd01121">
    <property type="entry name" value="RadA_SMS_N"/>
    <property type="match status" value="1"/>
</dbReference>
<evidence type="ECO:0000256" key="3">
    <source>
        <dbReference type="ARBA" id="ARBA00022763"/>
    </source>
</evidence>
<keyword evidence="8 11" id="KW-0346">Stress response</keyword>
<evidence type="ECO:0000256" key="10">
    <source>
        <dbReference type="ARBA" id="ARBA00023204"/>
    </source>
</evidence>
<dbReference type="InterPro" id="IPR014721">
    <property type="entry name" value="Ribsml_uS5_D2-typ_fold_subgr"/>
</dbReference>
<dbReference type="Pfam" id="PF13481">
    <property type="entry name" value="AAA_25"/>
    <property type="match status" value="1"/>
</dbReference>
<dbReference type="InterPro" id="IPR004504">
    <property type="entry name" value="DNA_repair_RadA"/>
</dbReference>
<comment type="function">
    <text evidence="13">DNA-dependent ATPase involved in processing of recombination intermediates, plays a role in repairing DNA breaks. Stimulates the branch migration of RecA-mediated strand transfer reactions, allowing the 3' invading strand to extend heteroduplex DNA faster. Binds ssDNA in the presence of ADP but not other nucleotides, has ATPase activity that is stimulated by ssDNA and various branched DNA structures, but inhibited by SSB. Does not have RecA's homology-searching function.</text>
</comment>
<dbReference type="SUPFAM" id="SSF52540">
    <property type="entry name" value="P-loop containing nucleoside triphosphate hydrolases"/>
    <property type="match status" value="1"/>
</dbReference>
<comment type="caution">
    <text evidence="15">The sequence shown here is derived from an EMBL/GenBank/DDBJ whole genome shotgun (WGS) entry which is preliminary data.</text>
</comment>
<dbReference type="InterPro" id="IPR020568">
    <property type="entry name" value="Ribosomal_Su5_D2-typ_SF"/>
</dbReference>
<dbReference type="EMBL" id="DWYA01000046">
    <property type="protein sequence ID" value="HJB39642.1"/>
    <property type="molecule type" value="Genomic_DNA"/>
</dbReference>
<name>A0A9D2M279_9FIRM</name>
<proteinExistence type="inferred from homology"/>
<dbReference type="GO" id="GO:0005829">
    <property type="term" value="C:cytosol"/>
    <property type="evidence" value="ECO:0007669"/>
    <property type="project" value="TreeGrafter"/>
</dbReference>
<dbReference type="GO" id="GO:0006508">
    <property type="term" value="P:proteolysis"/>
    <property type="evidence" value="ECO:0007669"/>
    <property type="project" value="InterPro"/>
</dbReference>
<keyword evidence="6 13" id="KW-0862">Zinc</keyword>
<dbReference type="InterPro" id="IPR027417">
    <property type="entry name" value="P-loop_NTPase"/>
</dbReference>
<evidence type="ECO:0000259" key="14">
    <source>
        <dbReference type="PROSITE" id="PS50162"/>
    </source>
</evidence>
<evidence type="ECO:0000256" key="8">
    <source>
        <dbReference type="ARBA" id="ARBA00023016"/>
    </source>
</evidence>
<evidence type="ECO:0000256" key="1">
    <source>
        <dbReference type="ARBA" id="ARBA00022723"/>
    </source>
</evidence>
<dbReference type="FunFam" id="3.40.50.300:FF:000050">
    <property type="entry name" value="DNA repair protein RadA"/>
    <property type="match status" value="1"/>
</dbReference>
<protein>
    <recommendedName>
        <fullName evidence="11 12">DNA repair protein RadA</fullName>
    </recommendedName>
</protein>
<evidence type="ECO:0000256" key="2">
    <source>
        <dbReference type="ARBA" id="ARBA00022741"/>
    </source>
</evidence>
<dbReference type="SUPFAM" id="SSF54211">
    <property type="entry name" value="Ribosomal protein S5 domain 2-like"/>
    <property type="match status" value="1"/>
</dbReference>
<dbReference type="Gene3D" id="3.30.230.10">
    <property type="match status" value="1"/>
</dbReference>
<keyword evidence="10 11" id="KW-0234">DNA repair</keyword>
<evidence type="ECO:0000256" key="9">
    <source>
        <dbReference type="ARBA" id="ARBA00023125"/>
    </source>
</evidence>
<keyword evidence="3 11" id="KW-0227">DNA damage</keyword>
<dbReference type="GO" id="GO:0140664">
    <property type="term" value="F:ATP-dependent DNA damage sensor activity"/>
    <property type="evidence" value="ECO:0007669"/>
    <property type="project" value="InterPro"/>
</dbReference>
<evidence type="ECO:0000313" key="16">
    <source>
        <dbReference type="Proteomes" id="UP000824209"/>
    </source>
</evidence>
<dbReference type="InterPro" id="IPR041166">
    <property type="entry name" value="Rubredoxin_2"/>
</dbReference>
<keyword evidence="9 11" id="KW-0238">DNA-binding</keyword>
<feature type="region of interest" description="Lon-protease-like" evidence="11">
    <location>
        <begin position="357"/>
        <end position="460"/>
    </location>
</feature>
<feature type="binding site" evidence="11">
    <location>
        <begin position="102"/>
        <end position="109"/>
    </location>
    <ligand>
        <name>ATP</name>
        <dbReference type="ChEBI" id="CHEBI:30616"/>
    </ligand>
</feature>
<dbReference type="GO" id="GO:0003684">
    <property type="term" value="F:damaged DNA binding"/>
    <property type="evidence" value="ECO:0007669"/>
    <property type="project" value="InterPro"/>
</dbReference>
<gene>
    <name evidence="11 15" type="primary">radA</name>
    <name evidence="15" type="ORF">H9943_04515</name>
</gene>
<dbReference type="HAMAP" id="MF_01498">
    <property type="entry name" value="RadA_bact"/>
    <property type="match status" value="1"/>
</dbReference>
<dbReference type="PANTHER" id="PTHR32472:SF10">
    <property type="entry name" value="DNA REPAIR PROTEIN RADA-LIKE PROTEIN"/>
    <property type="match status" value="1"/>
</dbReference>
<evidence type="ECO:0000256" key="13">
    <source>
        <dbReference type="RuleBase" id="RU003555"/>
    </source>
</evidence>
<evidence type="ECO:0000256" key="11">
    <source>
        <dbReference type="HAMAP-Rule" id="MF_01498"/>
    </source>
</evidence>
<dbReference type="InterPro" id="IPR003593">
    <property type="entry name" value="AAA+_ATPase"/>
</dbReference>
<dbReference type="Pfam" id="PF05362">
    <property type="entry name" value="Lon_C"/>
    <property type="match status" value="1"/>
</dbReference>